<name>X0XI10_9ZZZZ</name>
<dbReference type="Gene3D" id="2.40.30.10">
    <property type="entry name" value="Translation factors"/>
    <property type="match status" value="2"/>
</dbReference>
<dbReference type="SUPFAM" id="SSF50447">
    <property type="entry name" value="Translation proteins"/>
    <property type="match status" value="1"/>
</dbReference>
<dbReference type="PANTHER" id="PTHR43721">
    <property type="entry name" value="ELONGATION FACTOR TU-RELATED"/>
    <property type="match status" value="1"/>
</dbReference>
<comment type="caution">
    <text evidence="4">The sequence shown here is derived from an EMBL/GenBank/DDBJ whole genome shotgun (WGS) entry which is preliminary data.</text>
</comment>
<dbReference type="GO" id="GO:0005525">
    <property type="term" value="F:GTP binding"/>
    <property type="evidence" value="ECO:0007669"/>
    <property type="project" value="UniProtKB-KW"/>
</dbReference>
<dbReference type="GO" id="GO:0003746">
    <property type="term" value="F:translation elongation factor activity"/>
    <property type="evidence" value="ECO:0007669"/>
    <property type="project" value="TreeGrafter"/>
</dbReference>
<feature type="non-terminal residue" evidence="4">
    <location>
        <position position="210"/>
    </location>
</feature>
<accession>X0XI10</accession>
<dbReference type="InterPro" id="IPR009001">
    <property type="entry name" value="Transl_elong_EF1A/Init_IF2_C"/>
</dbReference>
<evidence type="ECO:0000256" key="2">
    <source>
        <dbReference type="ARBA" id="ARBA00023134"/>
    </source>
</evidence>
<keyword evidence="2" id="KW-0342">GTP-binding</keyword>
<protein>
    <recommendedName>
        <fullName evidence="3">Selenocysteine-specific elongation factor beta-barrel domain-containing protein</fullName>
    </recommendedName>
</protein>
<evidence type="ECO:0000259" key="3">
    <source>
        <dbReference type="Pfam" id="PF25461"/>
    </source>
</evidence>
<dbReference type="EMBL" id="BARS01055088">
    <property type="protein sequence ID" value="GAG42804.1"/>
    <property type="molecule type" value="Genomic_DNA"/>
</dbReference>
<dbReference type="AlphaFoldDB" id="X0XI10"/>
<dbReference type="GO" id="GO:0001514">
    <property type="term" value="P:selenocysteine incorporation"/>
    <property type="evidence" value="ECO:0007669"/>
    <property type="project" value="TreeGrafter"/>
</dbReference>
<dbReference type="SUPFAM" id="SSF50465">
    <property type="entry name" value="EF-Tu/eEF-1alpha/eIF2-gamma C-terminal domain"/>
    <property type="match status" value="1"/>
</dbReference>
<dbReference type="InterPro" id="IPR009000">
    <property type="entry name" value="Transl_B-barrel_sf"/>
</dbReference>
<gene>
    <name evidence="4" type="ORF">S01H1_81410</name>
</gene>
<keyword evidence="1" id="KW-0547">Nucleotide-binding</keyword>
<dbReference type="InterPro" id="IPR057335">
    <property type="entry name" value="Beta-barrel_SelB"/>
</dbReference>
<proteinExistence type="predicted"/>
<dbReference type="InterPro" id="IPR050055">
    <property type="entry name" value="EF-Tu_GTPase"/>
</dbReference>
<evidence type="ECO:0000256" key="1">
    <source>
        <dbReference type="ARBA" id="ARBA00022741"/>
    </source>
</evidence>
<dbReference type="Pfam" id="PF25461">
    <property type="entry name" value="Beta-barrel_SelB"/>
    <property type="match status" value="1"/>
</dbReference>
<sequence length="210" mass="23095">GPKSRIRGMQTHQRKLEEAEPGRRLALNLTGISPRDLRRGMVVTTPGWLRPTTAIDVRLRAVKYLPRPIRHSLQVSFHSGSSEVSGRVLLLDHDELAAGQTAWAQIRLDEPLAAAPGDFFVIRSPNDTLGGGKVVDNHVRRHRRFHQPTLETLEKLDRGSPEDMLLIALSRLEPCEVSQLARHTELAADQVLAAAAGLVESGRALVLGAQ</sequence>
<dbReference type="PANTHER" id="PTHR43721:SF11">
    <property type="entry name" value="SELENOCYSTEINE-SPECIFIC ELONGATION FACTOR"/>
    <property type="match status" value="1"/>
</dbReference>
<feature type="non-terminal residue" evidence="4">
    <location>
        <position position="1"/>
    </location>
</feature>
<dbReference type="CDD" id="cd15491">
    <property type="entry name" value="selB_III"/>
    <property type="match status" value="1"/>
</dbReference>
<reference evidence="4" key="1">
    <citation type="journal article" date="2014" name="Front. Microbiol.">
        <title>High frequency of phylogenetically diverse reductive dehalogenase-homologous genes in deep subseafloor sedimentary metagenomes.</title>
        <authorList>
            <person name="Kawai M."/>
            <person name="Futagami T."/>
            <person name="Toyoda A."/>
            <person name="Takaki Y."/>
            <person name="Nishi S."/>
            <person name="Hori S."/>
            <person name="Arai W."/>
            <person name="Tsubouchi T."/>
            <person name="Morono Y."/>
            <person name="Uchiyama I."/>
            <person name="Ito T."/>
            <person name="Fujiyama A."/>
            <person name="Inagaki F."/>
            <person name="Takami H."/>
        </authorList>
    </citation>
    <scope>NUCLEOTIDE SEQUENCE</scope>
    <source>
        <strain evidence="4">Expedition CK06-06</strain>
    </source>
</reference>
<evidence type="ECO:0000313" key="4">
    <source>
        <dbReference type="EMBL" id="GAG42804.1"/>
    </source>
</evidence>
<feature type="domain" description="Selenocysteine-specific elongation factor beta-barrel" evidence="3">
    <location>
        <begin position="65"/>
        <end position="139"/>
    </location>
</feature>
<organism evidence="4">
    <name type="scientific">marine sediment metagenome</name>
    <dbReference type="NCBI Taxonomy" id="412755"/>
    <lineage>
        <taxon>unclassified sequences</taxon>
        <taxon>metagenomes</taxon>
        <taxon>ecological metagenomes</taxon>
    </lineage>
</organism>